<organism evidence="2 3">
    <name type="scientific">Mucilaginibacter pedocola</name>
    <dbReference type="NCBI Taxonomy" id="1792845"/>
    <lineage>
        <taxon>Bacteria</taxon>
        <taxon>Pseudomonadati</taxon>
        <taxon>Bacteroidota</taxon>
        <taxon>Sphingobacteriia</taxon>
        <taxon>Sphingobacteriales</taxon>
        <taxon>Sphingobacteriaceae</taxon>
        <taxon>Mucilaginibacter</taxon>
    </lineage>
</organism>
<keyword evidence="3" id="KW-1185">Reference proteome</keyword>
<keyword evidence="1" id="KW-0472">Membrane</keyword>
<name>A0A1S9PJF2_9SPHI</name>
<dbReference type="EMBL" id="MBTF01000003">
    <property type="protein sequence ID" value="OOQ61074.1"/>
    <property type="molecule type" value="Genomic_DNA"/>
</dbReference>
<dbReference type="AlphaFoldDB" id="A0A1S9PJF2"/>
<comment type="caution">
    <text evidence="2">The sequence shown here is derived from an EMBL/GenBank/DDBJ whole genome shotgun (WGS) entry which is preliminary data.</text>
</comment>
<feature type="transmembrane region" description="Helical" evidence="1">
    <location>
        <begin position="69"/>
        <end position="95"/>
    </location>
</feature>
<sequence>MRAAYLLFYNYKPIRQPPLLQNKLFVKMEKIRFKKMVPGWRVFFVLLFLCFCLPLTTYAQNMPGTGERLAAVFSNGFIKVLVIAALVFVNYLVFLSRKEPQRKQKY</sequence>
<protein>
    <submittedName>
        <fullName evidence="2">Uncharacterized protein</fullName>
    </submittedName>
</protein>
<evidence type="ECO:0000313" key="2">
    <source>
        <dbReference type="EMBL" id="OOQ61074.1"/>
    </source>
</evidence>
<proteinExistence type="predicted"/>
<gene>
    <name evidence="2" type="ORF">BC343_21745</name>
</gene>
<keyword evidence="1" id="KW-0812">Transmembrane</keyword>
<evidence type="ECO:0000256" key="1">
    <source>
        <dbReference type="SAM" id="Phobius"/>
    </source>
</evidence>
<keyword evidence="1" id="KW-1133">Transmembrane helix</keyword>
<dbReference type="Proteomes" id="UP000189739">
    <property type="component" value="Unassembled WGS sequence"/>
</dbReference>
<evidence type="ECO:0000313" key="3">
    <source>
        <dbReference type="Proteomes" id="UP000189739"/>
    </source>
</evidence>
<accession>A0A1S9PJF2</accession>
<reference evidence="2 3" key="1">
    <citation type="submission" date="2016-07" db="EMBL/GenBank/DDBJ databases">
        <title>Genomic analysis of zinc-resistant bacterium Mucilaginibacter pedocola TBZ30.</title>
        <authorList>
            <person name="Huang J."/>
            <person name="Tang J."/>
        </authorList>
    </citation>
    <scope>NUCLEOTIDE SEQUENCE [LARGE SCALE GENOMIC DNA]</scope>
    <source>
        <strain evidence="2 3">TBZ30</strain>
    </source>
</reference>